<gene>
    <name evidence="11" type="ORF">BO78DRAFT_313470</name>
</gene>
<keyword evidence="4" id="KW-0863">Zinc-finger</keyword>
<keyword evidence="3" id="KW-0677">Repeat</keyword>
<dbReference type="GO" id="GO:0006351">
    <property type="term" value="P:DNA-templated transcription"/>
    <property type="evidence" value="ECO:0007669"/>
    <property type="project" value="InterPro"/>
</dbReference>
<evidence type="ECO:0000256" key="6">
    <source>
        <dbReference type="ARBA" id="ARBA00023015"/>
    </source>
</evidence>
<evidence type="ECO:0000256" key="4">
    <source>
        <dbReference type="ARBA" id="ARBA00022771"/>
    </source>
</evidence>
<dbReference type="PANTHER" id="PTHR40626">
    <property type="entry name" value="MIP31509P"/>
    <property type="match status" value="1"/>
</dbReference>
<feature type="region of interest" description="Disordered" evidence="9">
    <location>
        <begin position="509"/>
        <end position="533"/>
    </location>
</feature>
<feature type="compositionally biased region" description="Low complexity" evidence="9">
    <location>
        <begin position="447"/>
        <end position="475"/>
    </location>
</feature>
<dbReference type="InterPro" id="IPR051059">
    <property type="entry name" value="VerF-like"/>
</dbReference>
<dbReference type="InterPro" id="IPR007219">
    <property type="entry name" value="XnlR_reg_dom"/>
</dbReference>
<organism evidence="11 12">
    <name type="scientific">Aspergillus sclerotiicarbonarius (strain CBS 121057 / IBT 28362)</name>
    <dbReference type="NCBI Taxonomy" id="1448318"/>
    <lineage>
        <taxon>Eukaryota</taxon>
        <taxon>Fungi</taxon>
        <taxon>Dikarya</taxon>
        <taxon>Ascomycota</taxon>
        <taxon>Pezizomycotina</taxon>
        <taxon>Eurotiomycetes</taxon>
        <taxon>Eurotiomycetidae</taxon>
        <taxon>Eurotiales</taxon>
        <taxon>Aspergillaceae</taxon>
        <taxon>Aspergillus</taxon>
        <taxon>Aspergillus subgen. Circumdati</taxon>
    </lineage>
</organism>
<comment type="subcellular location">
    <subcellularLocation>
        <location evidence="1">Nucleus</location>
    </subcellularLocation>
</comment>
<keyword evidence="2" id="KW-0479">Metal-binding</keyword>
<evidence type="ECO:0000256" key="3">
    <source>
        <dbReference type="ARBA" id="ARBA00022737"/>
    </source>
</evidence>
<dbReference type="CDD" id="cd12148">
    <property type="entry name" value="fungal_TF_MHR"/>
    <property type="match status" value="1"/>
</dbReference>
<evidence type="ECO:0000313" key="11">
    <source>
        <dbReference type="EMBL" id="PYI07315.1"/>
    </source>
</evidence>
<keyword evidence="7" id="KW-0804">Transcription</keyword>
<evidence type="ECO:0000256" key="7">
    <source>
        <dbReference type="ARBA" id="ARBA00023163"/>
    </source>
</evidence>
<reference evidence="11 12" key="1">
    <citation type="submission" date="2018-02" db="EMBL/GenBank/DDBJ databases">
        <title>The genomes of Aspergillus section Nigri reveals drivers in fungal speciation.</title>
        <authorList>
            <consortium name="DOE Joint Genome Institute"/>
            <person name="Vesth T.C."/>
            <person name="Nybo J."/>
            <person name="Theobald S."/>
            <person name="Brandl J."/>
            <person name="Frisvad J.C."/>
            <person name="Nielsen K.F."/>
            <person name="Lyhne E.K."/>
            <person name="Kogle M.E."/>
            <person name="Kuo A."/>
            <person name="Riley R."/>
            <person name="Clum A."/>
            <person name="Nolan M."/>
            <person name="Lipzen A."/>
            <person name="Salamov A."/>
            <person name="Henrissat B."/>
            <person name="Wiebenga A."/>
            <person name="De vries R.P."/>
            <person name="Grigoriev I.V."/>
            <person name="Mortensen U.H."/>
            <person name="Andersen M.R."/>
            <person name="Baker S.E."/>
        </authorList>
    </citation>
    <scope>NUCLEOTIDE SEQUENCE [LARGE SCALE GENOMIC DNA]</scope>
    <source>
        <strain evidence="11 12">CBS 121057</strain>
    </source>
</reference>
<evidence type="ECO:0000313" key="12">
    <source>
        <dbReference type="Proteomes" id="UP000248423"/>
    </source>
</evidence>
<keyword evidence="8" id="KW-0539">Nucleus</keyword>
<feature type="compositionally biased region" description="Basic and acidic residues" evidence="9">
    <location>
        <begin position="521"/>
        <end position="533"/>
    </location>
</feature>
<proteinExistence type="predicted"/>
<evidence type="ECO:0000256" key="2">
    <source>
        <dbReference type="ARBA" id="ARBA00022723"/>
    </source>
</evidence>
<evidence type="ECO:0000256" key="8">
    <source>
        <dbReference type="ARBA" id="ARBA00023242"/>
    </source>
</evidence>
<dbReference type="EMBL" id="KZ826343">
    <property type="protein sequence ID" value="PYI07315.1"/>
    <property type="molecule type" value="Genomic_DNA"/>
</dbReference>
<dbReference type="Pfam" id="PF04082">
    <property type="entry name" value="Fungal_trans"/>
    <property type="match status" value="1"/>
</dbReference>
<feature type="domain" description="Xylanolytic transcriptional activator regulatory" evidence="10">
    <location>
        <begin position="156"/>
        <end position="360"/>
    </location>
</feature>
<dbReference type="GO" id="GO:0000981">
    <property type="term" value="F:DNA-binding transcription factor activity, RNA polymerase II-specific"/>
    <property type="evidence" value="ECO:0007669"/>
    <property type="project" value="InterPro"/>
</dbReference>
<evidence type="ECO:0000256" key="9">
    <source>
        <dbReference type="SAM" id="MobiDB-lite"/>
    </source>
</evidence>
<dbReference type="OrthoDB" id="654211at2759"/>
<protein>
    <recommendedName>
        <fullName evidence="10">Xylanolytic transcriptional activator regulatory domain-containing protein</fullName>
    </recommendedName>
</protein>
<dbReference type="GO" id="GO:0008270">
    <property type="term" value="F:zinc ion binding"/>
    <property type="evidence" value="ECO:0007669"/>
    <property type="project" value="UniProtKB-KW"/>
</dbReference>
<evidence type="ECO:0000256" key="1">
    <source>
        <dbReference type="ARBA" id="ARBA00004123"/>
    </source>
</evidence>
<keyword evidence="6" id="KW-0805">Transcription regulation</keyword>
<feature type="region of interest" description="Disordered" evidence="9">
    <location>
        <begin position="447"/>
        <end position="476"/>
    </location>
</feature>
<dbReference type="GO" id="GO:0000785">
    <property type="term" value="C:chromatin"/>
    <property type="evidence" value="ECO:0007669"/>
    <property type="project" value="TreeGrafter"/>
</dbReference>
<dbReference type="Proteomes" id="UP000248423">
    <property type="component" value="Unassembled WGS sequence"/>
</dbReference>
<name>A0A319EI09_ASPSB</name>
<evidence type="ECO:0000259" key="10">
    <source>
        <dbReference type="Pfam" id="PF04082"/>
    </source>
</evidence>
<dbReference type="STRING" id="1448318.A0A319EI09"/>
<sequence length="550" mass="61307">MFFYSTRPLSCALPELLGEISASSPIRPSSIPHTSLTATLTSNPVDQERYSASLTGSVDFLVQSVVRSCQRGLLNCFDCGSSQQRLAVLGKTTADWMNDAASMPSETNPAPDQWIRLSKRISKTLQNMSSFQTKQHEAKDSADTAWFSPANIGRFLTLFWEIWYPNCPILHKPTFCIDTAPVTLLVAMLLIGACLSVDGDDRAQAHTWLDRTEQLVFSGRSFQETGTGPVSYTGSSKREFLQELQAGFLICVCQYWEGSSQSRERTRQLTYSSLIATVRTIGLSPTTWQTPDPQQSEWNQFIESEQLIRTLLYVFLVDTEFTIFHNMPPRLTIPELQMPLACPETCFQARSADEYSHQRSALSQSGPPRASISTIIQTMCREDFELDVLPGLGQLGTLNLFILISALHTLKFTIKASMACGESLIPIKRGLSHWKILWDVHQPQPSQSPPVIASTASTAPPAAATSSPSSSSPSSIHELWKREGFTKHCREYWELAIYDLERYDASSSSSSSQRRLAGGLPEKESAGAEKYDDRTMSEVVDLISWISRRR</sequence>
<accession>A0A319EI09</accession>
<dbReference type="GO" id="GO:0000978">
    <property type="term" value="F:RNA polymerase II cis-regulatory region sequence-specific DNA binding"/>
    <property type="evidence" value="ECO:0007669"/>
    <property type="project" value="InterPro"/>
</dbReference>
<dbReference type="GO" id="GO:0005634">
    <property type="term" value="C:nucleus"/>
    <property type="evidence" value="ECO:0007669"/>
    <property type="project" value="UniProtKB-SubCell"/>
</dbReference>
<evidence type="ECO:0000256" key="5">
    <source>
        <dbReference type="ARBA" id="ARBA00022833"/>
    </source>
</evidence>
<dbReference type="PANTHER" id="PTHR40626:SF3">
    <property type="entry name" value="TRANSCRIPTION FACTOR WITH C2H2 AND ZN(2)-CYS(6) DNA BINDING DOMAIN (EUROFUNG)-RELATED"/>
    <property type="match status" value="1"/>
</dbReference>
<dbReference type="AlphaFoldDB" id="A0A319EI09"/>
<keyword evidence="12" id="KW-1185">Reference proteome</keyword>
<keyword evidence="5" id="KW-0862">Zinc</keyword>
<dbReference type="VEuPathDB" id="FungiDB:BO78DRAFT_313470"/>